<dbReference type="AlphaFoldDB" id="A0A9D9IIE7"/>
<dbReference type="Pfam" id="PF14060">
    <property type="entry name" value="DUF4252"/>
    <property type="match status" value="1"/>
</dbReference>
<keyword evidence="1" id="KW-0732">Signal</keyword>
<proteinExistence type="predicted"/>
<dbReference type="EMBL" id="JADIMA010000047">
    <property type="protein sequence ID" value="MBO8473037.1"/>
    <property type="molecule type" value="Genomic_DNA"/>
</dbReference>
<evidence type="ECO:0000313" key="3">
    <source>
        <dbReference type="Proteomes" id="UP000823604"/>
    </source>
</evidence>
<organism evidence="2 3">
    <name type="scientific">Candidatus Merdivivens pullicola</name>
    <dbReference type="NCBI Taxonomy" id="2840872"/>
    <lineage>
        <taxon>Bacteria</taxon>
        <taxon>Pseudomonadati</taxon>
        <taxon>Bacteroidota</taxon>
        <taxon>Bacteroidia</taxon>
        <taxon>Bacteroidales</taxon>
        <taxon>Muribaculaceae</taxon>
        <taxon>Muribaculaceae incertae sedis</taxon>
        <taxon>Candidatus Merdivivens</taxon>
    </lineage>
</organism>
<reference evidence="2" key="1">
    <citation type="submission" date="2020-10" db="EMBL/GenBank/DDBJ databases">
        <authorList>
            <person name="Gilroy R."/>
        </authorList>
    </citation>
    <scope>NUCLEOTIDE SEQUENCE</scope>
    <source>
        <strain evidence="2">B1-8020</strain>
    </source>
</reference>
<protein>
    <submittedName>
        <fullName evidence="2">DUF4252 domain-containing protein</fullName>
    </submittedName>
</protein>
<reference evidence="2" key="2">
    <citation type="journal article" date="2021" name="PeerJ">
        <title>Extensive microbial diversity within the chicken gut microbiome revealed by metagenomics and culture.</title>
        <authorList>
            <person name="Gilroy R."/>
            <person name="Ravi A."/>
            <person name="Getino M."/>
            <person name="Pursley I."/>
            <person name="Horton D.L."/>
            <person name="Alikhan N.F."/>
            <person name="Baker D."/>
            <person name="Gharbi K."/>
            <person name="Hall N."/>
            <person name="Watson M."/>
            <person name="Adriaenssens E.M."/>
            <person name="Foster-Nyarko E."/>
            <person name="Jarju S."/>
            <person name="Secka A."/>
            <person name="Antonio M."/>
            <person name="Oren A."/>
            <person name="Chaudhuri R.R."/>
            <person name="La Ragione R."/>
            <person name="Hildebrand F."/>
            <person name="Pallen M.J."/>
        </authorList>
    </citation>
    <scope>NUCLEOTIDE SEQUENCE</scope>
    <source>
        <strain evidence="2">B1-8020</strain>
    </source>
</reference>
<sequence length="157" mass="17459">MKQILMAVAALMCFSMSAAAAGSRDYVDKIVRKYKGLETVEYVKVSKVMLEKGLEYDEDAAEWLRGVRRLDVIMIDDDPALGDEFCRDISGLEEKGYSKPLSVSDGGDAIKTYVLKKSGTVKSLVILVKDEDECVFVRMKGRISEKHVKDIVLNVGD</sequence>
<evidence type="ECO:0000256" key="1">
    <source>
        <dbReference type="SAM" id="SignalP"/>
    </source>
</evidence>
<dbReference type="Proteomes" id="UP000823604">
    <property type="component" value="Unassembled WGS sequence"/>
</dbReference>
<accession>A0A9D9IIE7</accession>
<name>A0A9D9IIE7_9BACT</name>
<feature type="signal peptide" evidence="1">
    <location>
        <begin position="1"/>
        <end position="20"/>
    </location>
</feature>
<comment type="caution">
    <text evidence="2">The sequence shown here is derived from an EMBL/GenBank/DDBJ whole genome shotgun (WGS) entry which is preliminary data.</text>
</comment>
<evidence type="ECO:0000313" key="2">
    <source>
        <dbReference type="EMBL" id="MBO8473037.1"/>
    </source>
</evidence>
<dbReference type="InterPro" id="IPR025348">
    <property type="entry name" value="DUF4252"/>
</dbReference>
<gene>
    <name evidence="2" type="ORF">IAB81_05350</name>
</gene>
<feature type="chain" id="PRO_5039094891" evidence="1">
    <location>
        <begin position="21"/>
        <end position="157"/>
    </location>
</feature>